<proteinExistence type="predicted"/>
<evidence type="ECO:0008006" key="3">
    <source>
        <dbReference type="Google" id="ProtNLM"/>
    </source>
</evidence>
<protein>
    <recommendedName>
        <fullName evidence="3">ATP-dependent DNA helicase</fullName>
    </recommendedName>
</protein>
<comment type="caution">
    <text evidence="1">The sequence shown here is derived from an EMBL/GenBank/DDBJ whole genome shotgun (WGS) entry which is preliminary data.</text>
</comment>
<sequence length="90" mass="9988">MSETPLKIMGGKHTLLFGDWLQLPPVRDTSFWSSINPNGIAGFKVPPVTASATRNAGYDVYSAIDFVVFLTENMRARLDPVYADILSEIR</sequence>
<reference evidence="1 2" key="1">
    <citation type="submission" date="2013-11" db="EMBL/GenBank/DDBJ databases">
        <title>The Genome Sequence of Phytophthora parasitica P10297.</title>
        <authorList>
            <consortium name="The Broad Institute Genomics Platform"/>
            <person name="Russ C."/>
            <person name="Tyler B."/>
            <person name="Panabieres F."/>
            <person name="Shan W."/>
            <person name="Tripathy S."/>
            <person name="Grunwald N."/>
            <person name="Machado M."/>
            <person name="Johnson C.S."/>
            <person name="Walker B."/>
            <person name="Young S.K."/>
            <person name="Zeng Q."/>
            <person name="Gargeya S."/>
            <person name="Fitzgerald M."/>
            <person name="Haas B."/>
            <person name="Abouelleil A."/>
            <person name="Allen A.W."/>
            <person name="Alvarado L."/>
            <person name="Arachchi H.M."/>
            <person name="Berlin A.M."/>
            <person name="Chapman S.B."/>
            <person name="Gainer-Dewar J."/>
            <person name="Goldberg J."/>
            <person name="Griggs A."/>
            <person name="Gujja S."/>
            <person name="Hansen M."/>
            <person name="Howarth C."/>
            <person name="Imamovic A."/>
            <person name="Ireland A."/>
            <person name="Larimer J."/>
            <person name="McCowan C."/>
            <person name="Murphy C."/>
            <person name="Pearson M."/>
            <person name="Poon T.W."/>
            <person name="Priest M."/>
            <person name="Roberts A."/>
            <person name="Saif S."/>
            <person name="Shea T."/>
            <person name="Sisk P."/>
            <person name="Sykes S."/>
            <person name="Wortman J."/>
            <person name="Nusbaum C."/>
            <person name="Birren B."/>
        </authorList>
    </citation>
    <scope>NUCLEOTIDE SEQUENCE [LARGE SCALE GENOMIC DNA]</scope>
    <source>
        <strain evidence="1 2">P10297</strain>
    </source>
</reference>
<dbReference type="AlphaFoldDB" id="W2Y0N3"/>
<evidence type="ECO:0000313" key="1">
    <source>
        <dbReference type="EMBL" id="ETP28287.1"/>
    </source>
</evidence>
<organism evidence="1 2">
    <name type="scientific">Phytophthora nicotianae P10297</name>
    <dbReference type="NCBI Taxonomy" id="1317064"/>
    <lineage>
        <taxon>Eukaryota</taxon>
        <taxon>Sar</taxon>
        <taxon>Stramenopiles</taxon>
        <taxon>Oomycota</taxon>
        <taxon>Peronosporomycetes</taxon>
        <taxon>Peronosporales</taxon>
        <taxon>Peronosporaceae</taxon>
        <taxon>Phytophthora</taxon>
    </lineage>
</organism>
<dbReference type="OrthoDB" id="10548317at2759"/>
<evidence type="ECO:0000313" key="2">
    <source>
        <dbReference type="Proteomes" id="UP000018948"/>
    </source>
</evidence>
<accession>W2Y0N3</accession>
<dbReference type="EMBL" id="ANIY01004897">
    <property type="protein sequence ID" value="ETP28287.1"/>
    <property type="molecule type" value="Genomic_DNA"/>
</dbReference>
<dbReference type="Proteomes" id="UP000018948">
    <property type="component" value="Unassembled WGS sequence"/>
</dbReference>
<gene>
    <name evidence="1" type="ORF">F442_22423</name>
</gene>
<name>W2Y0N3_PHYNI</name>